<evidence type="ECO:0000256" key="1">
    <source>
        <dbReference type="PROSITE-ProRule" id="PRU00352"/>
    </source>
</evidence>
<organism evidence="4 5">
    <name type="scientific">Mytilus galloprovincialis</name>
    <name type="common">Mediterranean mussel</name>
    <dbReference type="NCBI Taxonomy" id="29158"/>
    <lineage>
        <taxon>Eukaryota</taxon>
        <taxon>Metazoa</taxon>
        <taxon>Spiralia</taxon>
        <taxon>Lophotrochozoa</taxon>
        <taxon>Mollusca</taxon>
        <taxon>Bivalvia</taxon>
        <taxon>Autobranchia</taxon>
        <taxon>Pteriomorphia</taxon>
        <taxon>Mytilida</taxon>
        <taxon>Mytiloidea</taxon>
        <taxon>Mytilidae</taxon>
        <taxon>Mytilinae</taxon>
        <taxon>Mytilus</taxon>
    </lineage>
</organism>
<dbReference type="AlphaFoldDB" id="A0A8B6CWL1"/>
<protein>
    <recommendedName>
        <fullName evidence="3">Sema domain-containing protein</fullName>
    </recommendedName>
</protein>
<sequence length="343" mass="39287">MPLNTLSSLWIIILYLTSEFSCSDGKPYSNNKEKFINLAVSTDYIYIGGKTSLIQLDSSLQLIDKKNNQYKNWLLTVYNNTMLLVCNYRSGKDTECFNYRADLNISNDLTKELKIGEPSAKYGTAKVNGKDILMIASSKCLTYNTVDQNQNCKAISSYTINFKEFSPPLKGNNGYNVFYKAKKQVNFKALLKIDKFVYFLFNTEEEHSKFGKICTGDHVIGSNSYEDTPIICSHDGLNYTVAQDAVHWNENEKHSWIFVAFSGVSSSVICRYNLTDVKAKFKESRQQRIKCPNINLMDSLYFKEQYHGSFCFNKELGLCQSPSQNVSKCKISFIDIRKKSWYS</sequence>
<dbReference type="PROSITE" id="PS51004">
    <property type="entry name" value="SEMA"/>
    <property type="match status" value="1"/>
</dbReference>
<dbReference type="InterPro" id="IPR036352">
    <property type="entry name" value="Semap_dom_sf"/>
</dbReference>
<reference evidence="4" key="1">
    <citation type="submission" date="2018-11" db="EMBL/GenBank/DDBJ databases">
        <authorList>
            <person name="Alioto T."/>
            <person name="Alioto T."/>
        </authorList>
    </citation>
    <scope>NUCLEOTIDE SEQUENCE</scope>
</reference>
<dbReference type="Proteomes" id="UP000596742">
    <property type="component" value="Unassembled WGS sequence"/>
</dbReference>
<feature type="signal peptide" evidence="2">
    <location>
        <begin position="1"/>
        <end position="25"/>
    </location>
</feature>
<dbReference type="InterPro" id="IPR015943">
    <property type="entry name" value="WD40/YVTN_repeat-like_dom_sf"/>
</dbReference>
<comment type="caution">
    <text evidence="4">The sequence shown here is derived from an EMBL/GenBank/DDBJ whole genome shotgun (WGS) entry which is preliminary data.</text>
</comment>
<proteinExistence type="predicted"/>
<dbReference type="OrthoDB" id="6198518at2759"/>
<evidence type="ECO:0000259" key="3">
    <source>
        <dbReference type="PROSITE" id="PS51004"/>
    </source>
</evidence>
<dbReference type="EMBL" id="UYJE01002493">
    <property type="protein sequence ID" value="VDI11249.1"/>
    <property type="molecule type" value="Genomic_DNA"/>
</dbReference>
<dbReference type="Gene3D" id="2.130.10.10">
    <property type="entry name" value="YVTN repeat-like/Quinoprotein amine dehydrogenase"/>
    <property type="match status" value="1"/>
</dbReference>
<keyword evidence="5" id="KW-1185">Reference proteome</keyword>
<evidence type="ECO:0000256" key="2">
    <source>
        <dbReference type="SAM" id="SignalP"/>
    </source>
</evidence>
<evidence type="ECO:0000313" key="4">
    <source>
        <dbReference type="EMBL" id="VDI11249.1"/>
    </source>
</evidence>
<comment type="caution">
    <text evidence="1">Lacks conserved residue(s) required for the propagation of feature annotation.</text>
</comment>
<gene>
    <name evidence="4" type="ORF">MGAL_10B005223</name>
</gene>
<dbReference type="InterPro" id="IPR001627">
    <property type="entry name" value="Semap_dom"/>
</dbReference>
<keyword evidence="2" id="KW-0732">Signal</keyword>
<name>A0A8B6CWL1_MYTGA</name>
<accession>A0A8B6CWL1</accession>
<feature type="chain" id="PRO_5032461317" description="Sema domain-containing protein" evidence="2">
    <location>
        <begin position="26"/>
        <end position="343"/>
    </location>
</feature>
<evidence type="ECO:0000313" key="5">
    <source>
        <dbReference type="Proteomes" id="UP000596742"/>
    </source>
</evidence>
<dbReference type="SUPFAM" id="SSF101912">
    <property type="entry name" value="Sema domain"/>
    <property type="match status" value="1"/>
</dbReference>
<feature type="domain" description="Sema" evidence="3">
    <location>
        <begin position="1"/>
        <end position="343"/>
    </location>
</feature>